<feature type="non-terminal residue" evidence="1">
    <location>
        <position position="1"/>
    </location>
</feature>
<feature type="non-terminal residue" evidence="1">
    <location>
        <position position="102"/>
    </location>
</feature>
<sequence length="102" mass="10691">QMGFPQPGTGPTSPALEGGFLTTGPLGKSPLPTLLLSNFHCLHLPPASLVWHPFPSLSTQFSQLPGPSVSFPQIQFAQTGVKLEPPSRLPSHASSPGNGVRK</sequence>
<gene>
    <name evidence="1" type="ORF">MRATA1EN22A_LOCUS5973</name>
</gene>
<name>A0AC59YGL4_RANTA</name>
<dbReference type="Proteomes" id="UP001162501">
    <property type="component" value="Chromosome 15"/>
</dbReference>
<evidence type="ECO:0000313" key="1">
    <source>
        <dbReference type="EMBL" id="CAM9683302.1"/>
    </source>
</evidence>
<evidence type="ECO:0000313" key="2">
    <source>
        <dbReference type="Proteomes" id="UP001162501"/>
    </source>
</evidence>
<reference evidence="1" key="1">
    <citation type="submission" date="2023-05" db="EMBL/GenBank/DDBJ databases">
        <authorList>
            <consortium name="ELIXIR-Norway"/>
        </authorList>
    </citation>
    <scope>NUCLEOTIDE SEQUENCE</scope>
</reference>
<dbReference type="EMBL" id="OX596099">
    <property type="protein sequence ID" value="CAM9683302.1"/>
    <property type="molecule type" value="Genomic_DNA"/>
</dbReference>
<organism evidence="1 2">
    <name type="scientific">Rangifer tarandus platyrhynchus</name>
    <name type="common">Svalbard reindeer</name>
    <dbReference type="NCBI Taxonomy" id="3082113"/>
    <lineage>
        <taxon>Eukaryota</taxon>
        <taxon>Metazoa</taxon>
        <taxon>Chordata</taxon>
        <taxon>Craniata</taxon>
        <taxon>Vertebrata</taxon>
        <taxon>Euteleostomi</taxon>
        <taxon>Mammalia</taxon>
        <taxon>Eutheria</taxon>
        <taxon>Laurasiatheria</taxon>
        <taxon>Artiodactyla</taxon>
        <taxon>Ruminantia</taxon>
        <taxon>Pecora</taxon>
        <taxon>Cervidae</taxon>
        <taxon>Odocoileinae</taxon>
        <taxon>Rangifer</taxon>
    </lineage>
</organism>
<proteinExistence type="predicted"/>
<accession>A0AC59YGL4</accession>
<reference evidence="1" key="2">
    <citation type="submission" date="2025-03" db="EMBL/GenBank/DDBJ databases">
        <authorList>
            <consortium name="ELIXIR-Norway"/>
            <consortium name="Elixir Norway"/>
        </authorList>
    </citation>
    <scope>NUCLEOTIDE SEQUENCE</scope>
</reference>
<protein>
    <submittedName>
        <fullName evidence="1">Uncharacterized protein</fullName>
    </submittedName>
</protein>